<sequence length="815" mass="91072">MIYGMSTPARGPVNRYNIHLRVGLPVSLVNERLMSNPHPRDYSITPYRHPTPPTPKTACYPHPMYPLEYWYSWAKTKREEGRRLKISNVTYWRCEADFWRTACAAKEDQASRTSIQDTEYWKCESRFWKSTCPRVHEDARYDGINNPKYWECENMLYEGLLQPLVYAEHQGPTFHQTMLRDQGYAYDSDSSSGSPKTLRRSARLANLKQKASSASQSELPAATNASKKENLLADWQTTTTRRAVLMQGLLAFNAIYQRLQPPTSETMELYSIGLTPLHSPPYILQMFIFFRLHSFLSGSHFSHLPTMAIDAELVIGILKPLILSLLNDCKPINPHRGYVFESDKNKCDVLLTNKSTDRVSGIHFGLSLNCDSGALLIWDDSRLDTHLRSKNADSTITLNKHSHPIISSDTISADLGKISTFEVLSSGTSGTVFKVMDCYGKFYAMKMLKSFKDPVDNETAKARFDKESKALQNLDHDNIMSVMESMEIPGHKGNFLVMEYMLATRDHLQTFCSSDLYAAREIYHHQPYTAKVDIWAIGLSLATFAPNLDPIRKTLRDFAGTMLEPVPDDCLIAQVCFTRIDSIMKGEVTNTSFDFREHNHHFTLALQLFNNITIDNLWVWIHYNETKLLHDLEQLDASNTMSGIPDPPSPVAPTTNSDSNSRPQPRPRGKSVRGSLGRSTPRALGGSVRGGLDSSTPRALGSSVPADLDSPSPRAPGGSVPADLDSSSPRALGSSVRGGLDRSNPRALGESVHGGLDHSSPRAPGDSTQQGFGHGHSPLGGMDMTLTNQGDIPTVLEEDIFSNFIWNEYFSKNPL</sequence>
<evidence type="ECO:0000313" key="5">
    <source>
        <dbReference type="EMBL" id="EGE83593.2"/>
    </source>
</evidence>
<feature type="region of interest" description="Disordered" evidence="3">
    <location>
        <begin position="639"/>
        <end position="781"/>
    </location>
</feature>
<dbReference type="InterPro" id="IPR000719">
    <property type="entry name" value="Prot_kinase_dom"/>
</dbReference>
<evidence type="ECO:0000256" key="1">
    <source>
        <dbReference type="ARBA" id="ARBA00004623"/>
    </source>
</evidence>
<reference evidence="5" key="1">
    <citation type="submission" date="2010-03" db="EMBL/GenBank/DDBJ databases">
        <title>Annotation of Blastomyces dermatitidis strain ATCC 18188.</title>
        <authorList>
            <consortium name="The Broad Institute Genome Sequencing Platform"/>
            <consortium name="Broad Institute Genome Sequencing Center for Infectious Disease."/>
            <person name="Cuomo C."/>
            <person name="Klein B."/>
            <person name="Sullivan T."/>
            <person name="Heitman J."/>
            <person name="Young S."/>
            <person name="Zeng Q."/>
            <person name="Gargeya S."/>
            <person name="Alvarado L."/>
            <person name="Berlin A.M."/>
            <person name="Chapman S.B."/>
            <person name="Chen Z."/>
            <person name="Freedman E."/>
            <person name="Gellesch M."/>
            <person name="Goldberg J."/>
            <person name="Griggs A."/>
            <person name="Gujja S."/>
            <person name="Heilman E."/>
            <person name="Heiman D."/>
            <person name="Howarth C."/>
            <person name="Mehta T."/>
            <person name="Neiman D."/>
            <person name="Pearson M."/>
            <person name="Roberts A."/>
            <person name="Saif S."/>
            <person name="Shea T."/>
            <person name="Shenoy N."/>
            <person name="Sisk P."/>
            <person name="Stolte C."/>
            <person name="Sykes S."/>
            <person name="White J."/>
            <person name="Yandava C."/>
            <person name="Haas B."/>
            <person name="Nusbaum C."/>
            <person name="Birren B."/>
        </authorList>
    </citation>
    <scope>NUCLEOTIDE SEQUENCE [LARGE SCALE GENOMIC DNA]</scope>
    <source>
        <strain evidence="5">ATCC 18188</strain>
    </source>
</reference>
<dbReference type="SMART" id="SM00220">
    <property type="entry name" value="S_TKc"/>
    <property type="match status" value="1"/>
</dbReference>
<dbReference type="GO" id="GO:0034045">
    <property type="term" value="C:phagophore assembly site membrane"/>
    <property type="evidence" value="ECO:0007669"/>
    <property type="project" value="UniProtKB-SubCell"/>
</dbReference>
<dbReference type="Proteomes" id="UP000007802">
    <property type="component" value="Unassembled WGS sequence"/>
</dbReference>
<dbReference type="GO" id="GO:0004674">
    <property type="term" value="F:protein serine/threonine kinase activity"/>
    <property type="evidence" value="ECO:0007669"/>
    <property type="project" value="InterPro"/>
</dbReference>
<proteinExistence type="predicted"/>
<evidence type="ECO:0000256" key="3">
    <source>
        <dbReference type="SAM" id="MobiDB-lite"/>
    </source>
</evidence>
<dbReference type="SUPFAM" id="SSF56112">
    <property type="entry name" value="Protein kinase-like (PK-like)"/>
    <property type="match status" value="1"/>
</dbReference>
<dbReference type="Gene3D" id="3.30.200.20">
    <property type="entry name" value="Phosphorylase Kinase, domain 1"/>
    <property type="match status" value="1"/>
</dbReference>
<dbReference type="InterPro" id="IPR045269">
    <property type="entry name" value="Atg1-like"/>
</dbReference>
<comment type="subcellular location">
    <subcellularLocation>
        <location evidence="1">Preautophagosomal structure membrane</location>
        <topology evidence="1">Peripheral membrane protein</topology>
    </subcellularLocation>
</comment>
<dbReference type="PANTHER" id="PTHR24348">
    <property type="entry name" value="SERINE/THREONINE-PROTEIN KINASE UNC-51-RELATED"/>
    <property type="match status" value="1"/>
</dbReference>
<dbReference type="GO" id="GO:0005524">
    <property type="term" value="F:ATP binding"/>
    <property type="evidence" value="ECO:0007669"/>
    <property type="project" value="InterPro"/>
</dbReference>
<dbReference type="InterPro" id="IPR011009">
    <property type="entry name" value="Kinase-like_dom_sf"/>
</dbReference>
<feature type="compositionally biased region" description="Polar residues" evidence="3">
    <location>
        <begin position="652"/>
        <end position="663"/>
    </location>
</feature>
<dbReference type="HOGENOM" id="CLU_016893_0_0_1"/>
<dbReference type="OrthoDB" id="4178556at2759"/>
<dbReference type="EMBL" id="GG749451">
    <property type="protein sequence ID" value="EGE83593.2"/>
    <property type="molecule type" value="Genomic_DNA"/>
</dbReference>
<organism evidence="5">
    <name type="scientific">Ajellomyces dermatitidis (strain ATCC 18188 / CBS 674.68)</name>
    <name type="common">Blastomyces dermatitidis</name>
    <dbReference type="NCBI Taxonomy" id="653446"/>
    <lineage>
        <taxon>Eukaryota</taxon>
        <taxon>Fungi</taxon>
        <taxon>Dikarya</taxon>
        <taxon>Ascomycota</taxon>
        <taxon>Pezizomycotina</taxon>
        <taxon>Eurotiomycetes</taxon>
        <taxon>Eurotiomycetidae</taxon>
        <taxon>Onygenales</taxon>
        <taxon>Ajellomycetaceae</taxon>
        <taxon>Blastomyces</taxon>
    </lineage>
</organism>
<dbReference type="GO" id="GO:0010506">
    <property type="term" value="P:regulation of autophagy"/>
    <property type="evidence" value="ECO:0007669"/>
    <property type="project" value="InterPro"/>
</dbReference>
<evidence type="ECO:0000259" key="4">
    <source>
        <dbReference type="SMART" id="SM00220"/>
    </source>
</evidence>
<feature type="domain" description="Protein kinase" evidence="4">
    <location>
        <begin position="418"/>
        <end position="577"/>
    </location>
</feature>
<evidence type="ECO:0000256" key="2">
    <source>
        <dbReference type="ARBA" id="ARBA00030237"/>
    </source>
</evidence>
<protein>
    <recommendedName>
        <fullName evidence="2">Autophagy-related protein 1</fullName>
    </recommendedName>
</protein>
<name>F2TK30_AJEDA</name>
<accession>F2TK30</accession>
<dbReference type="AlphaFoldDB" id="F2TK30"/>
<gene>
    <name evidence="5" type="ORF">BDDG_06537</name>
</gene>